<feature type="domain" description="Myb-like" evidence="5">
    <location>
        <begin position="49"/>
        <end position="80"/>
    </location>
</feature>
<dbReference type="Proteomes" id="UP000243975">
    <property type="component" value="Unassembled WGS sequence"/>
</dbReference>
<dbReference type="GO" id="GO:0003677">
    <property type="term" value="F:DNA binding"/>
    <property type="evidence" value="ECO:0007669"/>
    <property type="project" value="UniProtKB-KW"/>
</dbReference>
<evidence type="ECO:0000313" key="7">
    <source>
        <dbReference type="EMBL" id="KVI08177.1"/>
    </source>
</evidence>
<gene>
    <name evidence="7" type="ORF">Ccrd_013456</name>
</gene>
<dbReference type="InterPro" id="IPR001005">
    <property type="entry name" value="SANT/Myb"/>
</dbReference>
<comment type="caution">
    <text evidence="7">The sequence shown here is derived from an EMBL/GenBank/DDBJ whole genome shotgun (WGS) entry which is preliminary data.</text>
</comment>
<keyword evidence="4" id="KW-0539">Nucleus</keyword>
<dbReference type="Gramene" id="KVI08177">
    <property type="protein sequence ID" value="KVI08177"/>
    <property type="gene ID" value="Ccrd_013456"/>
</dbReference>
<comment type="subcellular location">
    <subcellularLocation>
        <location evidence="2">Cytoplasm</location>
    </subcellularLocation>
    <subcellularLocation>
        <location evidence="1">Nucleus</location>
    </subcellularLocation>
</comment>
<dbReference type="InterPro" id="IPR017930">
    <property type="entry name" value="Myb_dom"/>
</dbReference>
<evidence type="ECO:0000259" key="6">
    <source>
        <dbReference type="PROSITE" id="PS51294"/>
    </source>
</evidence>
<reference evidence="7 8" key="1">
    <citation type="journal article" date="2016" name="Sci. Rep.">
        <title>The genome sequence of the outbreeding globe artichoke constructed de novo incorporating a phase-aware low-pass sequencing strategy of F1 progeny.</title>
        <authorList>
            <person name="Scaglione D."/>
            <person name="Reyes-Chin-Wo S."/>
            <person name="Acquadro A."/>
            <person name="Froenicke L."/>
            <person name="Portis E."/>
            <person name="Beitel C."/>
            <person name="Tirone M."/>
            <person name="Mauro R."/>
            <person name="Lo Monaco A."/>
            <person name="Mauromicale G."/>
            <person name="Faccioli P."/>
            <person name="Cattivelli L."/>
            <person name="Rieseberg L."/>
            <person name="Michelmore R."/>
            <person name="Lanteri S."/>
        </authorList>
    </citation>
    <scope>NUCLEOTIDE SEQUENCE [LARGE SCALE GENOMIC DNA]</scope>
    <source>
        <strain evidence="7">2C</strain>
    </source>
</reference>
<dbReference type="EMBL" id="LEKV01001221">
    <property type="protein sequence ID" value="KVI08177.1"/>
    <property type="molecule type" value="Genomic_DNA"/>
</dbReference>
<keyword evidence="7" id="KW-0371">Homeobox</keyword>
<dbReference type="PANTHER" id="PTHR31250">
    <property type="entry name" value="IQ DOMAIN-CONTAINING PROTEIN IQM3"/>
    <property type="match status" value="1"/>
</dbReference>
<dbReference type="AlphaFoldDB" id="A0A118K4Y6"/>
<sequence>MYKLSRKLLDTRSGPAGSKWIFMLSTSNSLYVGMKQKGKFQHSSFLAGGATLSAGRWSAIASRLPGRTDNEIKNHWKDRWSAIASTKPNGTSI</sequence>
<evidence type="ECO:0000256" key="3">
    <source>
        <dbReference type="ARBA" id="ARBA00022490"/>
    </source>
</evidence>
<dbReference type="Pfam" id="PF00249">
    <property type="entry name" value="Myb_DNA-binding"/>
    <property type="match status" value="1"/>
</dbReference>
<dbReference type="PANTHER" id="PTHR31250:SF54">
    <property type="entry name" value="CALMODULIN-BINDING FAMILY PROTEIN"/>
    <property type="match status" value="1"/>
</dbReference>
<name>A0A118K4Y6_CYNCS</name>
<evidence type="ECO:0000256" key="4">
    <source>
        <dbReference type="ARBA" id="ARBA00023242"/>
    </source>
</evidence>
<evidence type="ECO:0000259" key="5">
    <source>
        <dbReference type="PROSITE" id="PS50090"/>
    </source>
</evidence>
<keyword evidence="3" id="KW-0963">Cytoplasm</keyword>
<evidence type="ECO:0000313" key="8">
    <source>
        <dbReference type="Proteomes" id="UP000243975"/>
    </source>
</evidence>
<evidence type="ECO:0000256" key="2">
    <source>
        <dbReference type="ARBA" id="ARBA00004496"/>
    </source>
</evidence>
<dbReference type="SUPFAM" id="SSF46689">
    <property type="entry name" value="Homeodomain-like"/>
    <property type="match status" value="1"/>
</dbReference>
<dbReference type="InterPro" id="IPR044159">
    <property type="entry name" value="IQM"/>
</dbReference>
<dbReference type="PROSITE" id="PS51294">
    <property type="entry name" value="HTH_MYB"/>
    <property type="match status" value="1"/>
</dbReference>
<protein>
    <submittedName>
        <fullName evidence="7">Homeodomain-like protein</fullName>
    </submittedName>
</protein>
<feature type="domain" description="HTH myb-type" evidence="6">
    <location>
        <begin position="54"/>
        <end position="84"/>
    </location>
</feature>
<evidence type="ECO:0000256" key="1">
    <source>
        <dbReference type="ARBA" id="ARBA00004123"/>
    </source>
</evidence>
<dbReference type="PROSITE" id="PS50090">
    <property type="entry name" value="MYB_LIKE"/>
    <property type="match status" value="1"/>
</dbReference>
<proteinExistence type="predicted"/>
<dbReference type="GO" id="GO:0005634">
    <property type="term" value="C:nucleus"/>
    <property type="evidence" value="ECO:0007669"/>
    <property type="project" value="UniProtKB-SubCell"/>
</dbReference>
<dbReference type="InterPro" id="IPR009057">
    <property type="entry name" value="Homeodomain-like_sf"/>
</dbReference>
<keyword evidence="8" id="KW-1185">Reference proteome</keyword>
<accession>A0A118K4Y6</accession>
<dbReference type="Gene3D" id="1.10.10.60">
    <property type="entry name" value="Homeodomain-like"/>
    <property type="match status" value="1"/>
</dbReference>
<dbReference type="GO" id="GO:0005737">
    <property type="term" value="C:cytoplasm"/>
    <property type="evidence" value="ECO:0007669"/>
    <property type="project" value="UniProtKB-SubCell"/>
</dbReference>
<keyword evidence="7" id="KW-0238">DNA-binding</keyword>
<dbReference type="CDD" id="cd00167">
    <property type="entry name" value="SANT"/>
    <property type="match status" value="1"/>
</dbReference>
<organism evidence="7 8">
    <name type="scientific">Cynara cardunculus var. scolymus</name>
    <name type="common">Globe artichoke</name>
    <name type="synonym">Cynara scolymus</name>
    <dbReference type="NCBI Taxonomy" id="59895"/>
    <lineage>
        <taxon>Eukaryota</taxon>
        <taxon>Viridiplantae</taxon>
        <taxon>Streptophyta</taxon>
        <taxon>Embryophyta</taxon>
        <taxon>Tracheophyta</taxon>
        <taxon>Spermatophyta</taxon>
        <taxon>Magnoliopsida</taxon>
        <taxon>eudicotyledons</taxon>
        <taxon>Gunneridae</taxon>
        <taxon>Pentapetalae</taxon>
        <taxon>asterids</taxon>
        <taxon>campanulids</taxon>
        <taxon>Asterales</taxon>
        <taxon>Asteraceae</taxon>
        <taxon>Carduoideae</taxon>
        <taxon>Cardueae</taxon>
        <taxon>Carduinae</taxon>
        <taxon>Cynara</taxon>
    </lineage>
</organism>